<accession>A0A4Y2ANI7</accession>
<name>A0A4Y2ANI7_ARAVE</name>
<reference evidence="1 2" key="1">
    <citation type="journal article" date="2019" name="Sci. Rep.">
        <title>Orb-weaving spider Araneus ventricosus genome elucidates the spidroin gene catalogue.</title>
        <authorList>
            <person name="Kono N."/>
            <person name="Nakamura H."/>
            <person name="Ohtoshi R."/>
            <person name="Moran D.A.P."/>
            <person name="Shinohara A."/>
            <person name="Yoshida Y."/>
            <person name="Fujiwara M."/>
            <person name="Mori M."/>
            <person name="Tomita M."/>
            <person name="Arakawa K."/>
        </authorList>
    </citation>
    <scope>NUCLEOTIDE SEQUENCE [LARGE SCALE GENOMIC DNA]</scope>
</reference>
<dbReference type="AlphaFoldDB" id="A0A4Y2ANI7"/>
<sequence length="92" mass="10465">MSLSIVVHGQHSCDTPFHYKEKHSLSLPTVPRKRGVKTETTIHRNEMKTEVISEDLDSHMQNKLVAVECTSVTSNMFHSACFTLNYHTHVSI</sequence>
<keyword evidence="2" id="KW-1185">Reference proteome</keyword>
<comment type="caution">
    <text evidence="1">The sequence shown here is derived from an EMBL/GenBank/DDBJ whole genome shotgun (WGS) entry which is preliminary data.</text>
</comment>
<gene>
    <name evidence="1" type="ORF">AVEN_26264_1</name>
</gene>
<dbReference type="EMBL" id="BGPR01000023">
    <property type="protein sequence ID" value="GBL80839.1"/>
    <property type="molecule type" value="Genomic_DNA"/>
</dbReference>
<dbReference type="Proteomes" id="UP000499080">
    <property type="component" value="Unassembled WGS sequence"/>
</dbReference>
<organism evidence="1 2">
    <name type="scientific">Araneus ventricosus</name>
    <name type="common">Orbweaver spider</name>
    <name type="synonym">Epeira ventricosa</name>
    <dbReference type="NCBI Taxonomy" id="182803"/>
    <lineage>
        <taxon>Eukaryota</taxon>
        <taxon>Metazoa</taxon>
        <taxon>Ecdysozoa</taxon>
        <taxon>Arthropoda</taxon>
        <taxon>Chelicerata</taxon>
        <taxon>Arachnida</taxon>
        <taxon>Araneae</taxon>
        <taxon>Araneomorphae</taxon>
        <taxon>Entelegynae</taxon>
        <taxon>Araneoidea</taxon>
        <taxon>Araneidae</taxon>
        <taxon>Araneus</taxon>
    </lineage>
</organism>
<protein>
    <submittedName>
        <fullName evidence="1">Uncharacterized protein</fullName>
    </submittedName>
</protein>
<proteinExistence type="predicted"/>
<evidence type="ECO:0000313" key="2">
    <source>
        <dbReference type="Proteomes" id="UP000499080"/>
    </source>
</evidence>
<evidence type="ECO:0000313" key="1">
    <source>
        <dbReference type="EMBL" id="GBL80839.1"/>
    </source>
</evidence>